<keyword evidence="2" id="KW-1185">Reference proteome</keyword>
<dbReference type="Proteomes" id="UP001216907">
    <property type="component" value="Unassembled WGS sequence"/>
</dbReference>
<evidence type="ECO:0000313" key="2">
    <source>
        <dbReference type="Proteomes" id="UP001216907"/>
    </source>
</evidence>
<organism evidence="1 2">
    <name type="scientific">Paludisphaera mucosa</name>
    <dbReference type="NCBI Taxonomy" id="3030827"/>
    <lineage>
        <taxon>Bacteria</taxon>
        <taxon>Pseudomonadati</taxon>
        <taxon>Planctomycetota</taxon>
        <taxon>Planctomycetia</taxon>
        <taxon>Isosphaerales</taxon>
        <taxon>Isosphaeraceae</taxon>
        <taxon>Paludisphaera</taxon>
    </lineage>
</organism>
<comment type="caution">
    <text evidence="1">The sequence shown here is derived from an EMBL/GenBank/DDBJ whole genome shotgun (WGS) entry which is preliminary data.</text>
</comment>
<protein>
    <submittedName>
        <fullName evidence="1">Uncharacterized protein</fullName>
    </submittedName>
</protein>
<proteinExistence type="predicted"/>
<gene>
    <name evidence="1" type="ORF">PZE19_05880</name>
</gene>
<accession>A0ABT6F6R6</accession>
<sequence length="83" mass="9306">MTIKRRDVSRMFLAIDPRGEEYIVYEVVEVVDASAPEEPDGEAWGEKGYRTQEGRAVDRLGKGRYRLLGRPAVLLASDDPDAP</sequence>
<dbReference type="EMBL" id="JARRAG010000001">
    <property type="protein sequence ID" value="MDG3003288.1"/>
    <property type="molecule type" value="Genomic_DNA"/>
</dbReference>
<reference evidence="1 2" key="1">
    <citation type="submission" date="2023-03" db="EMBL/GenBank/DDBJ databases">
        <title>Paludisphaera mucosa sp. nov. a novel planctomycete from northern fen.</title>
        <authorList>
            <person name="Ivanova A."/>
        </authorList>
    </citation>
    <scope>NUCLEOTIDE SEQUENCE [LARGE SCALE GENOMIC DNA]</scope>
    <source>
        <strain evidence="1 2">Pla2</strain>
    </source>
</reference>
<evidence type="ECO:0000313" key="1">
    <source>
        <dbReference type="EMBL" id="MDG3003288.1"/>
    </source>
</evidence>
<name>A0ABT6F6R6_9BACT</name>
<dbReference type="RefSeq" id="WP_277859642.1">
    <property type="nucleotide sequence ID" value="NZ_JARRAG010000001.1"/>
</dbReference>